<organism evidence="3 4">
    <name type="scientific">Paractinoplanes tereljensis</name>
    <dbReference type="NCBI Taxonomy" id="571912"/>
    <lineage>
        <taxon>Bacteria</taxon>
        <taxon>Bacillati</taxon>
        <taxon>Actinomycetota</taxon>
        <taxon>Actinomycetes</taxon>
        <taxon>Micromonosporales</taxon>
        <taxon>Micromonosporaceae</taxon>
        <taxon>Paractinoplanes</taxon>
    </lineage>
</organism>
<feature type="domain" description="Mycothiol-dependent maleylpyruvate isomerase metal-binding" evidence="2">
    <location>
        <begin position="19"/>
        <end position="147"/>
    </location>
</feature>
<dbReference type="PANTHER" id="PTHR40758:SF1">
    <property type="entry name" value="CONSERVED PROTEIN"/>
    <property type="match status" value="1"/>
</dbReference>
<dbReference type="InterPro" id="IPR017517">
    <property type="entry name" value="Maleyloyr_isom"/>
</dbReference>
<comment type="caution">
    <text evidence="3">The sequence shown here is derived from an EMBL/GenBank/DDBJ whole genome shotgun (WGS) entry which is preliminary data.</text>
</comment>
<dbReference type="InterPro" id="IPR010872">
    <property type="entry name" value="MDMPI_C-term_domain"/>
</dbReference>
<dbReference type="AlphaFoldDB" id="A0A919NQY6"/>
<dbReference type="Proteomes" id="UP000623608">
    <property type="component" value="Unassembled WGS sequence"/>
</dbReference>
<dbReference type="Pfam" id="PF07398">
    <property type="entry name" value="MDMPI_C"/>
    <property type="match status" value="1"/>
</dbReference>
<dbReference type="InterPro" id="IPR034660">
    <property type="entry name" value="DinB/YfiT-like"/>
</dbReference>
<accession>A0A919NQY6</accession>
<dbReference type="PANTHER" id="PTHR40758">
    <property type="entry name" value="CONSERVED PROTEIN"/>
    <property type="match status" value="1"/>
</dbReference>
<dbReference type="GO" id="GO:0005886">
    <property type="term" value="C:plasma membrane"/>
    <property type="evidence" value="ECO:0007669"/>
    <property type="project" value="TreeGrafter"/>
</dbReference>
<evidence type="ECO:0008006" key="5">
    <source>
        <dbReference type="Google" id="ProtNLM"/>
    </source>
</evidence>
<name>A0A919NQY6_9ACTN</name>
<dbReference type="NCBIfam" id="TIGR03083">
    <property type="entry name" value="maleylpyruvate isomerase family mycothiol-dependent enzyme"/>
    <property type="match status" value="1"/>
</dbReference>
<dbReference type="Pfam" id="PF11716">
    <property type="entry name" value="MDMPI_N"/>
    <property type="match status" value="1"/>
</dbReference>
<evidence type="ECO:0000259" key="2">
    <source>
        <dbReference type="Pfam" id="PF11716"/>
    </source>
</evidence>
<dbReference type="GO" id="GO:0046872">
    <property type="term" value="F:metal ion binding"/>
    <property type="evidence" value="ECO:0007669"/>
    <property type="project" value="InterPro"/>
</dbReference>
<dbReference type="Gene3D" id="1.20.120.450">
    <property type="entry name" value="dinb family like domain"/>
    <property type="match status" value="1"/>
</dbReference>
<gene>
    <name evidence="3" type="ORF">Ate02nite_57780</name>
</gene>
<evidence type="ECO:0000313" key="3">
    <source>
        <dbReference type="EMBL" id="GIF23048.1"/>
    </source>
</evidence>
<dbReference type="EMBL" id="BOMY01000038">
    <property type="protein sequence ID" value="GIF23048.1"/>
    <property type="molecule type" value="Genomic_DNA"/>
</dbReference>
<evidence type="ECO:0000313" key="4">
    <source>
        <dbReference type="Proteomes" id="UP000623608"/>
    </source>
</evidence>
<evidence type="ECO:0000259" key="1">
    <source>
        <dbReference type="Pfam" id="PF07398"/>
    </source>
</evidence>
<proteinExistence type="predicted"/>
<dbReference type="InterPro" id="IPR024344">
    <property type="entry name" value="MDMPI_metal-binding"/>
</dbReference>
<sequence length="261" mass="28541">MWCYNVSVEENLAFADLLRLMDERSTAFQAAVAAAPSLDVQVPTCPEWTLLDLVQHLVQTRNKWTAIVAAGPADDPATFSVPTAPREREAVPAWFAASVQEQLDALREAGPDRGCWTWWGDSQSPQTSGAVARDQLQQLAVHTYDAQVTVGAPQPLSSELALDGVDEFLTTRCAGTEPWPHAPVVVDYHAAEGRSWRLWVSDGRTRTAQLPDGATTGEGPEKADVAVWGTAHELVMFFYGRILVESLRTEGDQGILVHLHV</sequence>
<protein>
    <recommendedName>
        <fullName evidence="5">Mycothiol-dependent maleylpyruvate isomerase metal-binding domain-containing protein</fullName>
    </recommendedName>
</protein>
<reference evidence="3" key="1">
    <citation type="submission" date="2021-01" db="EMBL/GenBank/DDBJ databases">
        <title>Whole genome shotgun sequence of Actinoplanes tereljensis NBRC 105297.</title>
        <authorList>
            <person name="Komaki H."/>
            <person name="Tamura T."/>
        </authorList>
    </citation>
    <scope>NUCLEOTIDE SEQUENCE</scope>
    <source>
        <strain evidence="3">NBRC 105297</strain>
    </source>
</reference>
<keyword evidence="4" id="KW-1185">Reference proteome</keyword>
<dbReference type="SUPFAM" id="SSF109854">
    <property type="entry name" value="DinB/YfiT-like putative metalloenzymes"/>
    <property type="match status" value="1"/>
</dbReference>
<feature type="domain" description="MDMPI C-terminal" evidence="1">
    <location>
        <begin position="159"/>
        <end position="254"/>
    </location>
</feature>